<evidence type="ECO:0000256" key="2">
    <source>
        <dbReference type="ARBA" id="ARBA00022801"/>
    </source>
</evidence>
<evidence type="ECO:0000313" key="3">
    <source>
        <dbReference type="EMBL" id="PIU36667.1"/>
    </source>
</evidence>
<dbReference type="Pfam" id="PF01725">
    <property type="entry name" value="Ham1p_like"/>
    <property type="match status" value="1"/>
</dbReference>
<dbReference type="AlphaFoldDB" id="A0A2M6YT33"/>
<gene>
    <name evidence="3" type="ORF">COT02_04830</name>
</gene>
<dbReference type="CDD" id="cd00515">
    <property type="entry name" value="HAM1"/>
    <property type="match status" value="1"/>
</dbReference>
<dbReference type="InterPro" id="IPR002637">
    <property type="entry name" value="RdgB/HAM1"/>
</dbReference>
<dbReference type="GO" id="GO:0005829">
    <property type="term" value="C:cytosol"/>
    <property type="evidence" value="ECO:0007669"/>
    <property type="project" value="TreeGrafter"/>
</dbReference>
<dbReference type="InterPro" id="IPR029001">
    <property type="entry name" value="ITPase-like_fam"/>
</dbReference>
<dbReference type="Proteomes" id="UP000230184">
    <property type="component" value="Unassembled WGS sequence"/>
</dbReference>
<dbReference type="EMBL" id="PEWY01000135">
    <property type="protein sequence ID" value="PIU36667.1"/>
    <property type="molecule type" value="Genomic_DNA"/>
</dbReference>
<dbReference type="GO" id="GO:0009143">
    <property type="term" value="P:nucleoside triphosphate catabolic process"/>
    <property type="evidence" value="ECO:0007669"/>
    <property type="project" value="InterPro"/>
</dbReference>
<accession>A0A2M6YT33</accession>
<dbReference type="GO" id="GO:0047429">
    <property type="term" value="F:nucleoside triphosphate diphosphatase activity"/>
    <property type="evidence" value="ECO:0007669"/>
    <property type="project" value="InterPro"/>
</dbReference>
<comment type="similarity">
    <text evidence="1">Belongs to the HAM1 NTPase family.</text>
</comment>
<sequence>MKKILIATHNKAKLEELLMGVKKLKDQKIKVLTLNDVGVEDDPEETGTTFEENAILKAKFYSEKTSLPTIADDGGLTIPYLNNEPGVKSKRWMGRDATDQELINFALQQLVDQKGKNRIAFLQTCLCYYNPRTKQTLTQLEKVDGYIAEKASHRPTDGYPYRAIFMVKKFNKYYDELTEEEHMKVNHRLKALKRLVKRITKIQ</sequence>
<name>A0A2M6YT33_9BACT</name>
<dbReference type="PANTHER" id="PTHR11067">
    <property type="entry name" value="INOSINE TRIPHOSPHATE PYROPHOSPHATASE/HAM1 PROTEIN"/>
    <property type="match status" value="1"/>
</dbReference>
<comment type="caution">
    <text evidence="3">The sequence shown here is derived from an EMBL/GenBank/DDBJ whole genome shotgun (WGS) entry which is preliminary data.</text>
</comment>
<evidence type="ECO:0000313" key="4">
    <source>
        <dbReference type="Proteomes" id="UP000230184"/>
    </source>
</evidence>
<proteinExistence type="inferred from homology"/>
<reference evidence="4" key="1">
    <citation type="submission" date="2017-09" db="EMBL/GenBank/DDBJ databases">
        <title>Depth-based differentiation of microbial function through sediment-hosted aquifers and enrichment of novel symbionts in the deep terrestrial subsurface.</title>
        <authorList>
            <person name="Probst A.J."/>
            <person name="Ladd B."/>
            <person name="Jarett J.K."/>
            <person name="Geller-Mcgrath D.E."/>
            <person name="Sieber C.M.K."/>
            <person name="Emerson J.B."/>
            <person name="Anantharaman K."/>
            <person name="Thomas B.C."/>
            <person name="Malmstrom R."/>
            <person name="Stieglmeier M."/>
            <person name="Klingl A."/>
            <person name="Woyke T."/>
            <person name="Ryan C.M."/>
            <person name="Banfield J.F."/>
        </authorList>
    </citation>
    <scope>NUCLEOTIDE SEQUENCE [LARGE SCALE GENOMIC DNA]</scope>
</reference>
<keyword evidence="2" id="KW-0378">Hydrolase</keyword>
<organism evidence="3 4">
    <name type="scientific">Candidatus Roizmanbacteria bacterium CG07_land_8_20_14_0_80_34_15</name>
    <dbReference type="NCBI Taxonomy" id="1974849"/>
    <lineage>
        <taxon>Bacteria</taxon>
        <taxon>Candidatus Roizmaniibacteriota</taxon>
    </lineage>
</organism>
<dbReference type="PANTHER" id="PTHR11067:SF9">
    <property type="entry name" value="INOSINE TRIPHOSPHATE PYROPHOSPHATASE"/>
    <property type="match status" value="1"/>
</dbReference>
<dbReference type="Gene3D" id="3.90.950.10">
    <property type="match status" value="1"/>
</dbReference>
<evidence type="ECO:0000256" key="1">
    <source>
        <dbReference type="ARBA" id="ARBA00008023"/>
    </source>
</evidence>
<dbReference type="SUPFAM" id="SSF52972">
    <property type="entry name" value="ITPase-like"/>
    <property type="match status" value="1"/>
</dbReference>
<protein>
    <submittedName>
        <fullName evidence="3">Non-canonical purine NTP pyrophosphatase</fullName>
    </submittedName>
</protein>